<evidence type="ECO:0000256" key="1">
    <source>
        <dbReference type="SAM" id="MobiDB-lite"/>
    </source>
</evidence>
<dbReference type="Pfam" id="PF10783">
    <property type="entry name" value="DUF2599"/>
    <property type="match status" value="1"/>
</dbReference>
<comment type="caution">
    <text evidence="2">The sequence shown here is derived from an EMBL/GenBank/DDBJ whole genome shotgun (WGS) entry which is preliminary data.</text>
</comment>
<dbReference type="PROSITE" id="PS51257">
    <property type="entry name" value="PROKAR_LIPOPROTEIN"/>
    <property type="match status" value="1"/>
</dbReference>
<proteinExistence type="predicted"/>
<dbReference type="EMBL" id="WLVL01000002">
    <property type="protein sequence ID" value="MTB70430.1"/>
    <property type="molecule type" value="Genomic_DNA"/>
</dbReference>
<feature type="compositionally biased region" description="Low complexity" evidence="1">
    <location>
        <begin position="50"/>
        <end position="66"/>
    </location>
</feature>
<dbReference type="InterPro" id="IPR019719">
    <property type="entry name" value="DUF2599"/>
</dbReference>
<feature type="compositionally biased region" description="Low complexity" evidence="1">
    <location>
        <begin position="30"/>
        <end position="43"/>
    </location>
</feature>
<reference evidence="2 3" key="1">
    <citation type="submission" date="2019-11" db="EMBL/GenBank/DDBJ databases">
        <title>Whole genome sequencing identifies a novel species of the genus Arsenicicoccus isolated from human blood.</title>
        <authorList>
            <person name="Jeong J.H."/>
            <person name="Kweon O.J."/>
            <person name="Kim H.R."/>
            <person name="Kim T.-H."/>
            <person name="Ha S.-M."/>
            <person name="Lee M.-K."/>
        </authorList>
    </citation>
    <scope>NUCLEOTIDE SEQUENCE [LARGE SCALE GENOMIC DNA]</scope>
    <source>
        <strain evidence="2 3">MKL-02</strain>
    </source>
</reference>
<gene>
    <name evidence="2" type="ORF">GGG17_00235</name>
</gene>
<dbReference type="Proteomes" id="UP000431092">
    <property type="component" value="Unassembled WGS sequence"/>
</dbReference>
<evidence type="ECO:0000313" key="3">
    <source>
        <dbReference type="Proteomes" id="UP000431092"/>
    </source>
</evidence>
<accession>A0A6I3IKD1</accession>
<dbReference type="AlphaFoldDB" id="A0A6I3IKD1"/>
<evidence type="ECO:0000313" key="2">
    <source>
        <dbReference type="EMBL" id="MTB70430.1"/>
    </source>
</evidence>
<organism evidence="2 3">
    <name type="scientific">Arsenicicoccus cauae</name>
    <dbReference type="NCBI Taxonomy" id="2663847"/>
    <lineage>
        <taxon>Bacteria</taxon>
        <taxon>Bacillati</taxon>
        <taxon>Actinomycetota</taxon>
        <taxon>Actinomycetes</taxon>
        <taxon>Micrococcales</taxon>
        <taxon>Intrasporangiaceae</taxon>
        <taxon>Arsenicicoccus</taxon>
    </lineage>
</organism>
<dbReference type="RefSeq" id="WP_154591819.1">
    <property type="nucleotide sequence ID" value="NZ_WLVL01000002.1"/>
</dbReference>
<feature type="region of interest" description="Disordered" evidence="1">
    <location>
        <begin position="30"/>
        <end position="68"/>
    </location>
</feature>
<name>A0A6I3IKD1_9MICO</name>
<sequence length="237" mass="24304">MDRRLGHGRAAGLAALVITAGLTGCHGGPASVPASASASDGPTGAPPAPGTATPATFPAGTPAPSGCSHLVESTPRVEPGQTLGEGTHGTWVVTSSGASPPGTSRVAGWRIAPEQARLSVWKGRVCSDRADTRVVRMTTSLMTQARWAGHGPARSLQITPSWLARTWPGATEAVVAEVRTSIPEVTRPGMVDQLRCHVAFASSKDRWNLEPGRPDVGYPATVAAGCNPGDVVDPDGR</sequence>
<protein>
    <submittedName>
        <fullName evidence="2">DUF2599 domain-containing protein</fullName>
    </submittedName>
</protein>
<keyword evidence="3" id="KW-1185">Reference proteome</keyword>